<proteinExistence type="predicted"/>
<evidence type="ECO:0000256" key="1">
    <source>
        <dbReference type="ARBA" id="ARBA00022801"/>
    </source>
</evidence>
<keyword evidence="1" id="KW-0378">Hydrolase</keyword>
<dbReference type="PANTHER" id="PTHR30404:SF0">
    <property type="entry name" value="N-ACETYLMURAMOYL-L-ALANINE AMIDASE AMIC"/>
    <property type="match status" value="1"/>
</dbReference>
<keyword evidence="5" id="KW-1185">Reference proteome</keyword>
<evidence type="ECO:0000313" key="4">
    <source>
        <dbReference type="EMBL" id="SJZ95632.1"/>
    </source>
</evidence>
<keyword evidence="2" id="KW-0472">Membrane</keyword>
<evidence type="ECO:0000259" key="3">
    <source>
        <dbReference type="SMART" id="SM00646"/>
    </source>
</evidence>
<gene>
    <name evidence="4" type="ORF">SAMN02745973_02222</name>
</gene>
<feature type="transmembrane region" description="Helical" evidence="2">
    <location>
        <begin position="14"/>
        <end position="32"/>
    </location>
</feature>
<reference evidence="4 5" key="1">
    <citation type="submission" date="2017-02" db="EMBL/GenBank/DDBJ databases">
        <authorList>
            <person name="Peterson S.W."/>
        </authorList>
    </citation>
    <scope>NUCLEOTIDE SEQUENCE [LARGE SCALE GENOMIC DNA]</scope>
    <source>
        <strain evidence="4 5">DSM 15102</strain>
    </source>
</reference>
<accession>A0A1T4PVW5</accession>
<feature type="domain" description="MurNAc-LAA" evidence="3">
    <location>
        <begin position="125"/>
        <end position="241"/>
    </location>
</feature>
<keyword evidence="2" id="KW-1133">Transmembrane helix</keyword>
<dbReference type="Gene3D" id="3.40.630.40">
    <property type="entry name" value="Zn-dependent exopeptidases"/>
    <property type="match status" value="1"/>
</dbReference>
<evidence type="ECO:0000256" key="2">
    <source>
        <dbReference type="SAM" id="Phobius"/>
    </source>
</evidence>
<dbReference type="InterPro" id="IPR002508">
    <property type="entry name" value="MurNAc-LAA_cat"/>
</dbReference>
<dbReference type="Proteomes" id="UP000196365">
    <property type="component" value="Unassembled WGS sequence"/>
</dbReference>
<dbReference type="SMART" id="SM00646">
    <property type="entry name" value="Ami_3"/>
    <property type="match status" value="1"/>
</dbReference>
<dbReference type="EMBL" id="FUWV01000022">
    <property type="protein sequence ID" value="SJZ95632.1"/>
    <property type="molecule type" value="Genomic_DNA"/>
</dbReference>
<dbReference type="OrthoDB" id="9806267at2"/>
<protein>
    <submittedName>
        <fullName evidence="4">N-acetylmuramoyl-L-alanine amidase</fullName>
    </submittedName>
</protein>
<dbReference type="InterPro" id="IPR050695">
    <property type="entry name" value="N-acetylmuramoyl_amidase_3"/>
</dbReference>
<sequence length="246" mass="28559">MHVFYFSKKKIKKFFALFLIIVGIFLLLYQFLGNYQMIPAFTYNDNRFLNKTIVIDPGHGGIDVGVIDSKGLMEKDINFKIAKFLKKLLEESGANCIITRDKDTDLSYLSNQGKTRQLQDLNARVNLINQSQADFFVSIHVNSFPKDHRIKGPMVFYYPQSKSSKNLAEVIQNRLNIEYNNIYKEEQYNKAKGESFYILKNTDCPGVIVEVGFMSNEEDYKLLNKAKFKNFIAYQIYIALGEYLQQ</sequence>
<dbReference type="GO" id="GO:0030288">
    <property type="term" value="C:outer membrane-bounded periplasmic space"/>
    <property type="evidence" value="ECO:0007669"/>
    <property type="project" value="TreeGrafter"/>
</dbReference>
<name>A0A1T4PVW5_9FIRM</name>
<keyword evidence="2" id="KW-0812">Transmembrane</keyword>
<dbReference type="GO" id="GO:0009253">
    <property type="term" value="P:peptidoglycan catabolic process"/>
    <property type="evidence" value="ECO:0007669"/>
    <property type="project" value="InterPro"/>
</dbReference>
<dbReference type="GO" id="GO:0008745">
    <property type="term" value="F:N-acetylmuramoyl-L-alanine amidase activity"/>
    <property type="evidence" value="ECO:0007669"/>
    <property type="project" value="InterPro"/>
</dbReference>
<dbReference type="Pfam" id="PF01520">
    <property type="entry name" value="Amidase_3"/>
    <property type="match status" value="1"/>
</dbReference>
<dbReference type="CDD" id="cd02696">
    <property type="entry name" value="MurNAc-LAA"/>
    <property type="match status" value="1"/>
</dbReference>
<dbReference type="PANTHER" id="PTHR30404">
    <property type="entry name" value="N-ACETYLMURAMOYL-L-ALANINE AMIDASE"/>
    <property type="match status" value="1"/>
</dbReference>
<dbReference type="RefSeq" id="WP_087679542.1">
    <property type="nucleotide sequence ID" value="NZ_FUWV01000022.1"/>
</dbReference>
<evidence type="ECO:0000313" key="5">
    <source>
        <dbReference type="Proteomes" id="UP000196365"/>
    </source>
</evidence>
<dbReference type="AlphaFoldDB" id="A0A1T4PVW5"/>
<dbReference type="SUPFAM" id="SSF53187">
    <property type="entry name" value="Zn-dependent exopeptidases"/>
    <property type="match status" value="1"/>
</dbReference>
<organism evidence="4 5">
    <name type="scientific">Garciella nitratireducens DSM 15102</name>
    <dbReference type="NCBI Taxonomy" id="1121911"/>
    <lineage>
        <taxon>Bacteria</taxon>
        <taxon>Bacillati</taxon>
        <taxon>Bacillota</taxon>
        <taxon>Clostridia</taxon>
        <taxon>Eubacteriales</taxon>
        <taxon>Eubacteriaceae</taxon>
        <taxon>Garciella</taxon>
    </lineage>
</organism>